<protein>
    <submittedName>
        <fullName evidence="2">Uncharacterized protein</fullName>
    </submittedName>
</protein>
<organism evidence="2 3">
    <name type="scientific">Fasciola hepatica</name>
    <name type="common">Liver fluke</name>
    <dbReference type="NCBI Taxonomy" id="6192"/>
    <lineage>
        <taxon>Eukaryota</taxon>
        <taxon>Metazoa</taxon>
        <taxon>Spiralia</taxon>
        <taxon>Lophotrochozoa</taxon>
        <taxon>Platyhelminthes</taxon>
        <taxon>Trematoda</taxon>
        <taxon>Digenea</taxon>
        <taxon>Plagiorchiida</taxon>
        <taxon>Echinostomata</taxon>
        <taxon>Echinostomatoidea</taxon>
        <taxon>Fasciolidae</taxon>
        <taxon>Fasciola</taxon>
    </lineage>
</organism>
<name>A0A4E0RVN2_FASHE</name>
<keyword evidence="3" id="KW-1185">Reference proteome</keyword>
<accession>A0A4E0RVN2</accession>
<feature type="region of interest" description="Disordered" evidence="1">
    <location>
        <begin position="107"/>
        <end position="151"/>
    </location>
</feature>
<reference evidence="2" key="1">
    <citation type="submission" date="2019-03" db="EMBL/GenBank/DDBJ databases">
        <title>Improved annotation for the trematode Fasciola hepatica.</title>
        <authorList>
            <person name="Choi Y.-J."/>
            <person name="Martin J."/>
            <person name="Mitreva M."/>
        </authorList>
    </citation>
    <scope>NUCLEOTIDE SEQUENCE [LARGE SCALE GENOMIC DNA]</scope>
</reference>
<comment type="caution">
    <text evidence="2">The sequence shown here is derived from an EMBL/GenBank/DDBJ whole genome shotgun (WGS) entry which is preliminary data.</text>
</comment>
<proteinExistence type="predicted"/>
<dbReference type="EMBL" id="JXXN02001166">
    <property type="protein sequence ID" value="THD25387.1"/>
    <property type="molecule type" value="Genomic_DNA"/>
</dbReference>
<evidence type="ECO:0000256" key="1">
    <source>
        <dbReference type="SAM" id="MobiDB-lite"/>
    </source>
</evidence>
<sequence>MNKTNRTPSGCWTQLLRKKRVDKQTSTPLDIQPLTTEPSFLSPLAFEKARIVLRGTFSLENQHHRPSPPAKLHLDYSCSGNPIFCKSSNRMSQPSNVREQIQAPYVNSAESSLHSDDLAGLPNLRNTSPSTVGRVVPSSPPAIDHNSDSRVLGDDISTDPHQWSCVPTQPSITQTQQSDSVLVTPTSAPIGPSPEVQFYPNQKHCVCAGCAGAANRRVHCIPVTTIPSAAYRPSTVPAVPSTTITDNHSFTSHKVFVIPQTHTEFYPVCVPEAVRPTSAGSYLVECGGTNAPVQISPDCMFTGLRRSRCRCHSVSCCRLQWPCEYGREPDYITMNISPPARNPDTNQHHSTNCKVDELDSLSFVRKCAHNLPHRHTQRGEITRH</sequence>
<dbReference type="Proteomes" id="UP000230066">
    <property type="component" value="Unassembled WGS sequence"/>
</dbReference>
<gene>
    <name evidence="2" type="ORF">D915_003870</name>
</gene>
<evidence type="ECO:0000313" key="3">
    <source>
        <dbReference type="Proteomes" id="UP000230066"/>
    </source>
</evidence>
<dbReference type="AlphaFoldDB" id="A0A4E0RVN2"/>
<evidence type="ECO:0000313" key="2">
    <source>
        <dbReference type="EMBL" id="THD25387.1"/>
    </source>
</evidence>